<proteinExistence type="predicted"/>
<feature type="region of interest" description="Disordered" evidence="3">
    <location>
        <begin position="1"/>
        <end position="71"/>
    </location>
</feature>
<feature type="compositionally biased region" description="Basic and acidic residues" evidence="3">
    <location>
        <begin position="179"/>
        <end position="191"/>
    </location>
</feature>
<dbReference type="InterPro" id="IPR036864">
    <property type="entry name" value="Zn2-C6_fun-type_DNA-bd_sf"/>
</dbReference>
<reference evidence="5" key="1">
    <citation type="journal article" date="2020" name="Stud. Mycol.">
        <title>101 Dothideomycetes genomes: a test case for predicting lifestyles and emergence of pathogens.</title>
        <authorList>
            <person name="Haridas S."/>
            <person name="Albert R."/>
            <person name="Binder M."/>
            <person name="Bloem J."/>
            <person name="Labutti K."/>
            <person name="Salamov A."/>
            <person name="Andreopoulos B."/>
            <person name="Baker S."/>
            <person name="Barry K."/>
            <person name="Bills G."/>
            <person name="Bluhm B."/>
            <person name="Cannon C."/>
            <person name="Castanera R."/>
            <person name="Culley D."/>
            <person name="Daum C."/>
            <person name="Ezra D."/>
            <person name="Gonzalez J."/>
            <person name="Henrissat B."/>
            <person name="Kuo A."/>
            <person name="Liang C."/>
            <person name="Lipzen A."/>
            <person name="Lutzoni F."/>
            <person name="Magnuson J."/>
            <person name="Mondo S."/>
            <person name="Nolan M."/>
            <person name="Ohm R."/>
            <person name="Pangilinan J."/>
            <person name="Park H.-J."/>
            <person name="Ramirez L."/>
            <person name="Alfaro M."/>
            <person name="Sun H."/>
            <person name="Tritt A."/>
            <person name="Yoshinaga Y."/>
            <person name="Zwiers L.-H."/>
            <person name="Turgeon B."/>
            <person name="Goodwin S."/>
            <person name="Spatafora J."/>
            <person name="Crous P."/>
            <person name="Grigoriev I."/>
        </authorList>
    </citation>
    <scope>NUCLEOTIDE SEQUENCE</scope>
    <source>
        <strain evidence="5">HMLAC05119</strain>
    </source>
</reference>
<dbReference type="GO" id="GO:0003677">
    <property type="term" value="F:DNA binding"/>
    <property type="evidence" value="ECO:0007669"/>
    <property type="project" value="InterPro"/>
</dbReference>
<protein>
    <submittedName>
        <fullName evidence="5">Fungal-specific transcription factor domain-containing protein</fullName>
    </submittedName>
</protein>
<dbReference type="InterPro" id="IPR007219">
    <property type="entry name" value="XnlR_reg_dom"/>
</dbReference>
<sequence length="791" mass="88475">MRTSPSMSKEVSPRTMIPLHNPFAHATAPSRTTTLSVPHPPLTGARSPGYPSHSYSHSTSPSTGSGSLTETQNHATPLMMISPTQISSASLNAQKRAYRQRRKDPSCDACRERKVKCDATETSACSECSSRNHKCQFTKETNRRMSSIKQVQDLQSQIAELTQLNSRLQTKTTGGDLADYERPDSKRRLSDVHIGTAPGPQRITAPVMRNFDHVRDNIRVHSRGIFIANQQHNGSTSSLISTMPEVPPRADTAILSRDYIESIHEWYPVLHWPTFQREVDEMYAGKSFAGKTKDWIGLFFAVLACGALHVSPNSQSATQSSDGSVYFDCATQALMPWTQDPSIQYAQAAFLLSVYATERNRRSLGSMWLSTAARAGQELNMHSAINMGSVIESETRRRLWWAIYTRDRITCLDSHRPMLLSEDDCEVTLPTPIEGSYIQPVGLTRTSSSSAPGSGPLDVLQMARLYAPLYQALKSSIITPQKLNSFDEDFRAKMSLLPEPLRTGSSAALDTKALPPLFTLLSSQFHLYRRNLTPLCRVHERADALSRCISIAQDTAKYISRTLHSPTRPDSKQTWHTKVALVASNMMCLHLWRCMLVLCFRGDYDAAFLCLHLSSAIGKTRRINGECGRHMIFFVDQLLSRMRSGHGDPQQLEHDEEILAYVSGDIQSNIEHSWVWTDTNPMLPKPSQHSSCHTRRSHGGDEPMRDAYPLRTSAGSPDQNESEWDDWPRLEHMVRQLVEENRPRTATYYSTPHNPMKRVQLGPEARPAPIPAPLPNSAPSSTSRISIANII</sequence>
<dbReference type="PROSITE" id="PS00463">
    <property type="entry name" value="ZN2_CY6_FUNGAL_1"/>
    <property type="match status" value="1"/>
</dbReference>
<dbReference type="CDD" id="cd00067">
    <property type="entry name" value="GAL4"/>
    <property type="match status" value="1"/>
</dbReference>
<dbReference type="GO" id="GO:0008270">
    <property type="term" value="F:zinc ion binding"/>
    <property type="evidence" value="ECO:0007669"/>
    <property type="project" value="InterPro"/>
</dbReference>
<evidence type="ECO:0000256" key="2">
    <source>
        <dbReference type="ARBA" id="ARBA00023242"/>
    </source>
</evidence>
<evidence type="ECO:0000256" key="3">
    <source>
        <dbReference type="SAM" id="MobiDB-lite"/>
    </source>
</evidence>
<dbReference type="EMBL" id="ML979137">
    <property type="protein sequence ID" value="KAF1914802.1"/>
    <property type="molecule type" value="Genomic_DNA"/>
</dbReference>
<dbReference type="GO" id="GO:0000981">
    <property type="term" value="F:DNA-binding transcription factor activity, RNA polymerase II-specific"/>
    <property type="evidence" value="ECO:0007669"/>
    <property type="project" value="InterPro"/>
</dbReference>
<keyword evidence="1" id="KW-0479">Metal-binding</keyword>
<feature type="compositionally biased region" description="Polar residues" evidence="3">
    <location>
        <begin position="777"/>
        <end position="791"/>
    </location>
</feature>
<keyword evidence="2" id="KW-0539">Nucleus</keyword>
<dbReference type="Pfam" id="PF04082">
    <property type="entry name" value="Fungal_trans"/>
    <property type="match status" value="1"/>
</dbReference>
<dbReference type="CDD" id="cd12148">
    <property type="entry name" value="fungal_TF_MHR"/>
    <property type="match status" value="1"/>
</dbReference>
<dbReference type="PANTHER" id="PTHR46910">
    <property type="entry name" value="TRANSCRIPTION FACTOR PDR1"/>
    <property type="match status" value="1"/>
</dbReference>
<organism evidence="5 6">
    <name type="scientific">Ampelomyces quisqualis</name>
    <name type="common">Powdery mildew agent</name>
    <dbReference type="NCBI Taxonomy" id="50730"/>
    <lineage>
        <taxon>Eukaryota</taxon>
        <taxon>Fungi</taxon>
        <taxon>Dikarya</taxon>
        <taxon>Ascomycota</taxon>
        <taxon>Pezizomycotina</taxon>
        <taxon>Dothideomycetes</taxon>
        <taxon>Pleosporomycetidae</taxon>
        <taxon>Pleosporales</taxon>
        <taxon>Pleosporineae</taxon>
        <taxon>Phaeosphaeriaceae</taxon>
        <taxon>Ampelomyces</taxon>
    </lineage>
</organism>
<accession>A0A6A5QHI5</accession>
<dbReference type="InterPro" id="IPR050987">
    <property type="entry name" value="AtrR-like"/>
</dbReference>
<dbReference type="Proteomes" id="UP000800096">
    <property type="component" value="Unassembled WGS sequence"/>
</dbReference>
<name>A0A6A5QHI5_AMPQU</name>
<dbReference type="AlphaFoldDB" id="A0A6A5QHI5"/>
<dbReference type="SMART" id="SM00066">
    <property type="entry name" value="GAL4"/>
    <property type="match status" value="1"/>
</dbReference>
<feature type="region of interest" description="Disordered" evidence="3">
    <location>
        <begin position="172"/>
        <end position="200"/>
    </location>
</feature>
<dbReference type="GO" id="GO:0006351">
    <property type="term" value="P:DNA-templated transcription"/>
    <property type="evidence" value="ECO:0007669"/>
    <property type="project" value="InterPro"/>
</dbReference>
<evidence type="ECO:0000313" key="6">
    <source>
        <dbReference type="Proteomes" id="UP000800096"/>
    </source>
</evidence>
<dbReference type="PROSITE" id="PS50048">
    <property type="entry name" value="ZN2_CY6_FUNGAL_2"/>
    <property type="match status" value="1"/>
</dbReference>
<evidence type="ECO:0000313" key="5">
    <source>
        <dbReference type="EMBL" id="KAF1914802.1"/>
    </source>
</evidence>
<evidence type="ECO:0000259" key="4">
    <source>
        <dbReference type="PROSITE" id="PS50048"/>
    </source>
</evidence>
<feature type="compositionally biased region" description="Low complexity" evidence="3">
    <location>
        <begin position="47"/>
        <end position="67"/>
    </location>
</feature>
<dbReference type="SMART" id="SM00906">
    <property type="entry name" value="Fungal_trans"/>
    <property type="match status" value="1"/>
</dbReference>
<evidence type="ECO:0000256" key="1">
    <source>
        <dbReference type="ARBA" id="ARBA00022723"/>
    </source>
</evidence>
<feature type="region of interest" description="Disordered" evidence="3">
    <location>
        <begin position="772"/>
        <end position="791"/>
    </location>
</feature>
<feature type="region of interest" description="Disordered" evidence="3">
    <location>
        <begin position="684"/>
        <end position="724"/>
    </location>
</feature>
<keyword evidence="6" id="KW-1185">Reference proteome</keyword>
<dbReference type="InterPro" id="IPR001138">
    <property type="entry name" value="Zn2Cys6_DnaBD"/>
</dbReference>
<dbReference type="Gene3D" id="4.10.240.10">
    <property type="entry name" value="Zn(2)-C6 fungal-type DNA-binding domain"/>
    <property type="match status" value="1"/>
</dbReference>
<dbReference type="PANTHER" id="PTHR46910:SF1">
    <property type="entry name" value="MISCELLANEOUS ZN(II)2CYS6 TRANSCRIPTION FACTOR (EUROFUNG)-RELATED"/>
    <property type="match status" value="1"/>
</dbReference>
<gene>
    <name evidence="5" type="ORF">BDU57DRAFT_304994</name>
</gene>
<dbReference type="OrthoDB" id="2110361at2759"/>
<dbReference type="Pfam" id="PF00172">
    <property type="entry name" value="Zn_clus"/>
    <property type="match status" value="1"/>
</dbReference>
<feature type="domain" description="Zn(2)-C6 fungal-type" evidence="4">
    <location>
        <begin position="106"/>
        <end position="137"/>
    </location>
</feature>
<dbReference type="SUPFAM" id="SSF57701">
    <property type="entry name" value="Zn2/Cys6 DNA-binding domain"/>
    <property type="match status" value="1"/>
</dbReference>